<gene>
    <name evidence="2" type="ORF">BSAL_09880</name>
</gene>
<feature type="region of interest" description="Disordered" evidence="1">
    <location>
        <begin position="54"/>
        <end position="105"/>
    </location>
</feature>
<dbReference type="VEuPathDB" id="TriTrypDB:BSAL_09880"/>
<dbReference type="EMBL" id="CYKH01001507">
    <property type="protein sequence ID" value="CUG87384.1"/>
    <property type="molecule type" value="Genomic_DNA"/>
</dbReference>
<proteinExistence type="predicted"/>
<evidence type="ECO:0000256" key="1">
    <source>
        <dbReference type="SAM" id="MobiDB-lite"/>
    </source>
</evidence>
<dbReference type="AlphaFoldDB" id="A0A0S4J7E0"/>
<sequence length="105" mass="11489">MVQRGTLKSNKSQSKGAARKKVGVTAKHKKHNSVGRNKIRDQATASYVKAIEGQMASRLPSDQRDKLTVVRSSGPIDPKKNRKKPLTRGRTRKGTKGSKGKPGKK</sequence>
<protein>
    <submittedName>
        <fullName evidence="2">Uncharacterized protein</fullName>
    </submittedName>
</protein>
<feature type="region of interest" description="Disordered" evidence="1">
    <location>
        <begin position="1"/>
        <end position="42"/>
    </location>
</feature>
<dbReference type="Proteomes" id="UP000051952">
    <property type="component" value="Unassembled WGS sequence"/>
</dbReference>
<evidence type="ECO:0000313" key="2">
    <source>
        <dbReference type="EMBL" id="CUG87384.1"/>
    </source>
</evidence>
<organism evidence="2 3">
    <name type="scientific">Bodo saltans</name>
    <name type="common">Flagellated protozoan</name>
    <dbReference type="NCBI Taxonomy" id="75058"/>
    <lineage>
        <taxon>Eukaryota</taxon>
        <taxon>Discoba</taxon>
        <taxon>Euglenozoa</taxon>
        <taxon>Kinetoplastea</taxon>
        <taxon>Metakinetoplastina</taxon>
        <taxon>Eubodonida</taxon>
        <taxon>Bodonidae</taxon>
        <taxon>Bodo</taxon>
    </lineage>
</organism>
<feature type="compositionally biased region" description="Polar residues" evidence="1">
    <location>
        <begin position="1"/>
        <end position="15"/>
    </location>
</feature>
<feature type="compositionally biased region" description="Basic residues" evidence="1">
    <location>
        <begin position="17"/>
        <end position="33"/>
    </location>
</feature>
<reference evidence="3" key="1">
    <citation type="submission" date="2015-09" db="EMBL/GenBank/DDBJ databases">
        <authorList>
            <consortium name="Pathogen Informatics"/>
        </authorList>
    </citation>
    <scope>NUCLEOTIDE SEQUENCE [LARGE SCALE GENOMIC DNA]</scope>
    <source>
        <strain evidence="3">Lake Konstanz</strain>
    </source>
</reference>
<accession>A0A0S4J7E0</accession>
<name>A0A0S4J7E0_BODSA</name>
<dbReference type="OrthoDB" id="245371at2759"/>
<keyword evidence="3" id="KW-1185">Reference proteome</keyword>
<dbReference type="OMA" id="EHKARAN"/>
<evidence type="ECO:0000313" key="3">
    <source>
        <dbReference type="Proteomes" id="UP000051952"/>
    </source>
</evidence>
<feature type="compositionally biased region" description="Basic residues" evidence="1">
    <location>
        <begin position="80"/>
        <end position="105"/>
    </location>
</feature>